<feature type="domain" description="GYF" evidence="2">
    <location>
        <begin position="4"/>
        <end position="49"/>
    </location>
</feature>
<evidence type="ECO:0000313" key="3">
    <source>
        <dbReference type="EMBL" id="CNI18378.1"/>
    </source>
</evidence>
<keyword evidence="1" id="KW-0812">Transmembrane</keyword>
<feature type="transmembrane region" description="Helical" evidence="1">
    <location>
        <begin position="107"/>
        <end position="126"/>
    </location>
</feature>
<dbReference type="InterPro" id="IPR025640">
    <property type="entry name" value="GYF_2"/>
</dbReference>
<gene>
    <name evidence="3" type="ORF">ERS008472_03450</name>
</gene>
<dbReference type="AlphaFoldDB" id="A0A0T9QM60"/>
<dbReference type="EMBL" id="CQAW01000020">
    <property type="protein sequence ID" value="CNI18378.1"/>
    <property type="molecule type" value="Genomic_DNA"/>
</dbReference>
<evidence type="ECO:0000313" key="4">
    <source>
        <dbReference type="Proteomes" id="UP000041882"/>
    </source>
</evidence>
<dbReference type="Proteomes" id="UP000041882">
    <property type="component" value="Unassembled WGS sequence"/>
</dbReference>
<evidence type="ECO:0000259" key="2">
    <source>
        <dbReference type="Pfam" id="PF14237"/>
    </source>
</evidence>
<sequence>MKEWFYEKNGQRHGPIMETDMAVLITHGTLVATTLVWQQGWDEWIPLSTTVLSASLSQRRTPPALPSHNVSNTVIWILAFAPLIGFMLEAFIAGATTGDEDAAMETLFSGQFWYITLLLNIALSYWDERNLKKAGIDTSGYGKLAWFVPVYLWKRAQALTQKPVYFWVWVVTYILTLLTLIGS</sequence>
<name>A0A0T9QM60_9GAMM</name>
<reference evidence="4" key="1">
    <citation type="submission" date="2015-03" db="EMBL/GenBank/DDBJ databases">
        <authorList>
            <consortium name="Pathogen Informatics"/>
            <person name="Murphy D."/>
        </authorList>
    </citation>
    <scope>NUCLEOTIDE SEQUENCE [LARGE SCALE GENOMIC DNA]</scope>
    <source>
        <strain evidence="4">IP6945</strain>
    </source>
</reference>
<keyword evidence="4" id="KW-1185">Reference proteome</keyword>
<dbReference type="Pfam" id="PF14237">
    <property type="entry name" value="GYF_2"/>
    <property type="match status" value="1"/>
</dbReference>
<dbReference type="RefSeq" id="WP_050115924.1">
    <property type="nucleotide sequence ID" value="NZ_CQAW01000020.1"/>
</dbReference>
<protein>
    <recommendedName>
        <fullName evidence="2">GYF domain-containing protein</fullName>
    </recommendedName>
</protein>
<feature type="transmembrane region" description="Helical" evidence="1">
    <location>
        <begin position="164"/>
        <end position="182"/>
    </location>
</feature>
<organism evidence="3 4">
    <name type="scientific">Yersinia thracica</name>
    <dbReference type="NCBI Taxonomy" id="2890319"/>
    <lineage>
        <taxon>Bacteria</taxon>
        <taxon>Pseudomonadati</taxon>
        <taxon>Pseudomonadota</taxon>
        <taxon>Gammaproteobacteria</taxon>
        <taxon>Enterobacterales</taxon>
        <taxon>Yersiniaceae</taxon>
        <taxon>Yersinia</taxon>
    </lineage>
</organism>
<feature type="transmembrane region" description="Helical" evidence="1">
    <location>
        <begin position="74"/>
        <end position="95"/>
    </location>
</feature>
<keyword evidence="1" id="KW-1133">Transmembrane helix</keyword>
<keyword evidence="1" id="KW-0472">Membrane</keyword>
<evidence type="ECO:0000256" key="1">
    <source>
        <dbReference type="SAM" id="Phobius"/>
    </source>
</evidence>
<proteinExistence type="predicted"/>
<accession>A0A0T9QM60</accession>